<dbReference type="AlphaFoldDB" id="C4XF36"/>
<evidence type="ECO:0000313" key="3">
    <source>
        <dbReference type="Proteomes" id="UP000006810"/>
    </source>
</evidence>
<dbReference type="InterPro" id="IPR011856">
    <property type="entry name" value="tRNA_endonuc-like_dom_sf"/>
</dbReference>
<protein>
    <submittedName>
        <fullName evidence="2">Uncharacterized protein</fullName>
    </submittedName>
</protein>
<proteinExistence type="predicted"/>
<gene>
    <name evidence="2" type="ordered locus">MBIO_0493</name>
</gene>
<dbReference type="KEGG" id="mfp:MBIO_0493"/>
<organism evidence="2 3">
    <name type="scientific">Mycoplasmopsis fermentans (strain ATCC 19989 / NBRC 14854 / NCTC 10117 / PG18)</name>
    <name type="common">Mycoplasma fermentans</name>
    <dbReference type="NCBI Taxonomy" id="496833"/>
    <lineage>
        <taxon>Bacteria</taxon>
        <taxon>Bacillati</taxon>
        <taxon>Mycoplasmatota</taxon>
        <taxon>Mycoplasmoidales</taxon>
        <taxon>Metamycoplasmataceae</taxon>
        <taxon>Mycoplasmopsis</taxon>
    </lineage>
</organism>
<dbReference type="Pfam" id="PF01870">
    <property type="entry name" value="Hjc"/>
    <property type="match status" value="1"/>
</dbReference>
<comment type="catalytic activity">
    <reaction evidence="1">
        <text>Endonucleolytic cleavage at a junction such as a reciprocal single-stranded crossover between two homologous DNA duplexes (Holliday junction).</text>
        <dbReference type="EC" id="3.1.21.10"/>
    </reaction>
</comment>
<keyword evidence="3" id="KW-1185">Reference proteome</keyword>
<dbReference type="GO" id="GO:0003676">
    <property type="term" value="F:nucleic acid binding"/>
    <property type="evidence" value="ECO:0007669"/>
    <property type="project" value="InterPro"/>
</dbReference>
<dbReference type="eggNOG" id="ENOG5030NS1">
    <property type="taxonomic scope" value="Bacteria"/>
</dbReference>
<dbReference type="Proteomes" id="UP000006810">
    <property type="component" value="Chromosome"/>
</dbReference>
<sequence>MYENFSRYNLTMKMPNYKDLNFNIKRELNKLKPKSFEEWKEAKSKVFCLALGKYLTKINSHQPDIFKNYYQVLFYHSFINYKREEELLSILKAKGYQAKRTNLKMDGIYKIDIVATKGNEKIYIQVKLNKPKALELKNLHSFLRSKAFQGLIAWKESTEWKFKEI</sequence>
<dbReference type="InterPro" id="IPR011335">
    <property type="entry name" value="Restrct_endonuc-II-like"/>
</dbReference>
<evidence type="ECO:0000313" key="2">
    <source>
        <dbReference type="EMBL" id="BAH69758.1"/>
    </source>
</evidence>
<dbReference type="PATRIC" id="fig|496833.3.peg.78"/>
<name>C4XF36_MYCFP</name>
<dbReference type="EMBL" id="AP009608">
    <property type="protein sequence ID" value="BAH69758.1"/>
    <property type="molecule type" value="Genomic_DNA"/>
</dbReference>
<reference evidence="2 3" key="1">
    <citation type="journal article" date="2009" name="Curr. Microbiol.">
        <title>Molecular cloning and expression of a novel cholinephosphotransferase involved in glycoglycerophospholipid biosynthesis of Mycoplasma fermentans.</title>
        <authorList>
            <person name="Ishida N."/>
            <person name="Irikura D."/>
            <person name="Matsuda K."/>
            <person name="Sato S."/>
            <person name="Asano K."/>
        </authorList>
    </citation>
    <scope>NUCLEOTIDE SEQUENCE [LARGE SCALE GENOMIC DNA]</scope>
    <source>
        <strain evidence="3">ATCC 19989 / NBRC 14854 / NCTC 10117 / PG18</strain>
    </source>
</reference>
<dbReference type="Gene3D" id="3.40.1350.10">
    <property type="match status" value="1"/>
</dbReference>
<dbReference type="GO" id="GO:0008821">
    <property type="term" value="F:crossover junction DNA endonuclease activity"/>
    <property type="evidence" value="ECO:0007669"/>
    <property type="project" value="UniProtKB-EC"/>
</dbReference>
<dbReference type="SUPFAM" id="SSF52980">
    <property type="entry name" value="Restriction endonuclease-like"/>
    <property type="match status" value="1"/>
</dbReference>
<dbReference type="InterPro" id="IPR002732">
    <property type="entry name" value="Hjc"/>
</dbReference>
<accession>C4XF36</accession>
<evidence type="ECO:0000256" key="1">
    <source>
        <dbReference type="ARBA" id="ARBA00029354"/>
    </source>
</evidence>
<dbReference type="HOGENOM" id="CLU_1702299_0_0_14"/>